<name>A0A1G9J8F2_9ACTN</name>
<proteinExistence type="predicted"/>
<gene>
    <name evidence="2" type="ORF">SAMN05421806_12829</name>
</gene>
<reference evidence="2 3" key="1">
    <citation type="submission" date="2016-10" db="EMBL/GenBank/DDBJ databases">
        <authorList>
            <person name="de Groot N.N."/>
        </authorList>
    </citation>
    <scope>NUCLEOTIDE SEQUENCE [LARGE SCALE GENOMIC DNA]</scope>
    <source>
        <strain evidence="2 3">CGMCC 4.5727</strain>
    </source>
</reference>
<protein>
    <submittedName>
        <fullName evidence="2">Uncharacterized protein</fullName>
    </submittedName>
</protein>
<dbReference type="Proteomes" id="UP000199155">
    <property type="component" value="Unassembled WGS sequence"/>
</dbReference>
<dbReference type="EMBL" id="FNFF01000028">
    <property type="protein sequence ID" value="SDL33424.1"/>
    <property type="molecule type" value="Genomic_DNA"/>
</dbReference>
<accession>A0A1G9J8F2</accession>
<evidence type="ECO:0000256" key="1">
    <source>
        <dbReference type="SAM" id="MobiDB-lite"/>
    </source>
</evidence>
<evidence type="ECO:0000313" key="2">
    <source>
        <dbReference type="EMBL" id="SDL33424.1"/>
    </source>
</evidence>
<keyword evidence="3" id="KW-1185">Reference proteome</keyword>
<sequence>MTQVATPEYSRAMSPNQPRTPARQMRIGSEWYDFDLAVKAQGSERAAVVRAFIDWYIRRPGAELPERPDSAYWHSAETETGGA</sequence>
<feature type="region of interest" description="Disordered" evidence="1">
    <location>
        <begin position="1"/>
        <end position="23"/>
    </location>
</feature>
<organism evidence="2 3">
    <name type="scientific">Streptomyces indicus</name>
    <dbReference type="NCBI Taxonomy" id="417292"/>
    <lineage>
        <taxon>Bacteria</taxon>
        <taxon>Bacillati</taxon>
        <taxon>Actinomycetota</taxon>
        <taxon>Actinomycetes</taxon>
        <taxon>Kitasatosporales</taxon>
        <taxon>Streptomycetaceae</taxon>
        <taxon>Streptomyces</taxon>
    </lineage>
</organism>
<dbReference type="AlphaFoldDB" id="A0A1G9J8F2"/>
<dbReference type="STRING" id="417292.SAMN05421806_12829"/>
<evidence type="ECO:0000313" key="3">
    <source>
        <dbReference type="Proteomes" id="UP000199155"/>
    </source>
</evidence>